<evidence type="ECO:0000256" key="2">
    <source>
        <dbReference type="SAM" id="SignalP"/>
    </source>
</evidence>
<dbReference type="RefSeq" id="WP_281781962.1">
    <property type="nucleotide sequence ID" value="NZ_AP027041.1"/>
</dbReference>
<accession>A0ABN6UJX9</accession>
<keyword evidence="2" id="KW-0732">Signal</keyword>
<dbReference type="EMBL" id="AP027041">
    <property type="protein sequence ID" value="BDU16585.1"/>
    <property type="molecule type" value="Genomic_DNA"/>
</dbReference>
<evidence type="ECO:0000256" key="1">
    <source>
        <dbReference type="SAM" id="MobiDB-lite"/>
    </source>
</evidence>
<keyword evidence="4" id="KW-1185">Reference proteome</keyword>
<proteinExistence type="predicted"/>
<gene>
    <name evidence="3" type="ORF">LA521A_17860</name>
</gene>
<sequence>MEHVRLKFAFVFVVLLLSFGIDSAVAAERFTSAQTATAVVTGGSRDGLQVNQWLRQLDAPSAPGVAAYFAAGDRITITRTSVSESSGAMSAPSINKPAVPLPTGGSPGETITIEHTGGGWLQSWTYQWSDTSAGEAWGLMSYRVEKVKAGPASN</sequence>
<evidence type="ECO:0000313" key="3">
    <source>
        <dbReference type="EMBL" id="BDU16585.1"/>
    </source>
</evidence>
<feature type="chain" id="PRO_5045908723" evidence="2">
    <location>
        <begin position="27"/>
        <end position="154"/>
    </location>
</feature>
<dbReference type="Proteomes" id="UP001317822">
    <property type="component" value="Chromosome"/>
</dbReference>
<feature type="region of interest" description="Disordered" evidence="1">
    <location>
        <begin position="86"/>
        <end position="109"/>
    </location>
</feature>
<evidence type="ECO:0000313" key="4">
    <source>
        <dbReference type="Proteomes" id="UP001317822"/>
    </source>
</evidence>
<organism evidence="3 4">
    <name type="scientific">Lysobacter auxotrophicus</name>
    <dbReference type="NCBI Taxonomy" id="2992573"/>
    <lineage>
        <taxon>Bacteria</taxon>
        <taxon>Pseudomonadati</taxon>
        <taxon>Pseudomonadota</taxon>
        <taxon>Gammaproteobacteria</taxon>
        <taxon>Lysobacterales</taxon>
        <taxon>Lysobacteraceae</taxon>
        <taxon>Lysobacter</taxon>
    </lineage>
</organism>
<protein>
    <submittedName>
        <fullName evidence="3">Uncharacterized protein</fullName>
    </submittedName>
</protein>
<name>A0ABN6UJX9_9GAMM</name>
<feature type="signal peptide" evidence="2">
    <location>
        <begin position="1"/>
        <end position="26"/>
    </location>
</feature>
<reference evidence="3 4" key="1">
    <citation type="journal article" date="2023" name="Int. J. Syst. Evol. Microbiol.">
        <title>Physiological and genomic analyses of cobalamin (vitamin B12)-auxotrophy of Lysobacter auxotrophicus sp. nov., a methionine-auxotrophic chitinolytic bacterium isolated from chitin-treated soil.</title>
        <authorList>
            <person name="Saito A."/>
            <person name="Dohra H."/>
            <person name="Hamada M."/>
            <person name="Moriuchi R."/>
            <person name="Kotsuchibashi Y."/>
            <person name="Mori K."/>
        </authorList>
    </citation>
    <scope>NUCLEOTIDE SEQUENCE [LARGE SCALE GENOMIC DNA]</scope>
    <source>
        <strain evidence="3 4">5-21a</strain>
    </source>
</reference>